<dbReference type="Pfam" id="PF09997">
    <property type="entry name" value="DUF2238"/>
    <property type="match status" value="1"/>
</dbReference>
<dbReference type="AlphaFoldDB" id="A0A838XEG4"/>
<accession>A0A838XEG4</accession>
<keyword evidence="1" id="KW-1133">Transmembrane helix</keyword>
<feature type="transmembrane region" description="Helical" evidence="1">
    <location>
        <begin position="75"/>
        <end position="93"/>
    </location>
</feature>
<evidence type="ECO:0000313" key="2">
    <source>
        <dbReference type="EMBL" id="MBA4607188.1"/>
    </source>
</evidence>
<keyword evidence="3" id="KW-1185">Reference proteome</keyword>
<evidence type="ECO:0000313" key="3">
    <source>
        <dbReference type="Proteomes" id="UP000550354"/>
    </source>
</evidence>
<protein>
    <recommendedName>
        <fullName evidence="4">DUF2238 domain-containing protein</fullName>
    </recommendedName>
</protein>
<dbReference type="EMBL" id="JACEOG010000001">
    <property type="protein sequence ID" value="MBA4607188.1"/>
    <property type="molecule type" value="Genomic_DNA"/>
</dbReference>
<reference evidence="2 3" key="1">
    <citation type="submission" date="2020-07" db="EMBL/GenBank/DDBJ databases">
        <title>Draft genome and description of Aeromicrobium phoceense strain Marseille-Q0843 isolated from healthy skin swab.</title>
        <authorList>
            <person name="Boxberger M."/>
            <person name="La Scola B."/>
        </authorList>
    </citation>
    <scope>NUCLEOTIDE SEQUENCE [LARGE SCALE GENOMIC DNA]</scope>
    <source>
        <strain evidence="2 3">Marseille-Q0843</strain>
    </source>
</reference>
<proteinExistence type="predicted"/>
<feature type="transmembrane region" description="Helical" evidence="1">
    <location>
        <begin position="45"/>
        <end position="63"/>
    </location>
</feature>
<keyword evidence="1" id="KW-0472">Membrane</keyword>
<name>A0A838XEG4_9ACTN</name>
<gene>
    <name evidence="2" type="ORF">H1W00_01705</name>
</gene>
<evidence type="ECO:0008006" key="4">
    <source>
        <dbReference type="Google" id="ProtNLM"/>
    </source>
</evidence>
<dbReference type="InterPro" id="IPR014509">
    <property type="entry name" value="YjdF-like"/>
</dbReference>
<evidence type="ECO:0000256" key="1">
    <source>
        <dbReference type="SAM" id="Phobius"/>
    </source>
</evidence>
<sequence length="180" mass="19996">MTFTILVMIGAAVVGLTADDHFTRLTMAASVVGCIALWQTLRDPVVLTGLTIVILGAVLGWGLDFYDRIWWYDDFAHFTFSLVSTMGIARLVLHRYRADTAALLLVALWLSWLGIGSLWEIGEWASDQLQSTHHSRGYADTMLDMILNSTGSALGIAIYWRWLRTPADVVSVTAPEPQPR</sequence>
<dbReference type="Proteomes" id="UP000550354">
    <property type="component" value="Unassembled WGS sequence"/>
</dbReference>
<comment type="caution">
    <text evidence="2">The sequence shown here is derived from an EMBL/GenBank/DDBJ whole genome shotgun (WGS) entry which is preliminary data.</text>
</comment>
<feature type="transmembrane region" description="Helical" evidence="1">
    <location>
        <begin position="100"/>
        <end position="121"/>
    </location>
</feature>
<keyword evidence="1" id="KW-0812">Transmembrane</keyword>
<dbReference type="RefSeq" id="WP_181753079.1">
    <property type="nucleotide sequence ID" value="NZ_JACEOG010000001.1"/>
</dbReference>
<feature type="transmembrane region" description="Helical" evidence="1">
    <location>
        <begin position="141"/>
        <end position="160"/>
    </location>
</feature>
<organism evidence="2 3">
    <name type="scientific">Aeromicrobium phoceense</name>
    <dbReference type="NCBI Taxonomy" id="2754045"/>
    <lineage>
        <taxon>Bacteria</taxon>
        <taxon>Bacillati</taxon>
        <taxon>Actinomycetota</taxon>
        <taxon>Actinomycetes</taxon>
        <taxon>Propionibacteriales</taxon>
        <taxon>Nocardioidaceae</taxon>
        <taxon>Aeromicrobium</taxon>
    </lineage>
</organism>